<feature type="domain" description="Glycosyltransferase subfamily 4-like N-terminal" evidence="2">
    <location>
        <begin position="16"/>
        <end position="187"/>
    </location>
</feature>
<dbReference type="Gene3D" id="3.40.50.2000">
    <property type="entry name" value="Glycogen Phosphorylase B"/>
    <property type="match status" value="2"/>
</dbReference>
<gene>
    <name evidence="3" type="ORF">GCM10007933_04600</name>
</gene>
<sequence length="401" mass="44243">MRVLHVLDHSIPLHSGYTFRTAAILREQRALGWETFHVTSPKQGKTAAAMEDVDGLRFYRSEVPPAGPAGINEWRLIRATEARLEQLARELRPDVIHAHSPVLNAIPAIRVGRRLGIPVVYEIRAFWEDAAVDHGTTSEGSLRYRATRALETWAIKRVDHVFTICEGLRRDIVARGVPETKVTVIPNAVDVEGFQLSGAADEALKAKLGLQGKTVLGFVGSFYAYEGLDLLLDAFAAMHAGQPDLRVLLVGGGPQDANLKAHAQRLGIADKVVFTGRVPHSEVSRYYDLIDLLAYPRHSMRLTELVTPLKPLEAMAQGRIFVASDVGGHKELIRDGETGRLFAAGQVPALVATLNDMLAHRDRWPAMRTAGRHFVEDVRNWKNSVANYKAVYGRLAPRSAA</sequence>
<evidence type="ECO:0008006" key="5">
    <source>
        <dbReference type="Google" id="ProtNLM"/>
    </source>
</evidence>
<reference evidence="4" key="1">
    <citation type="journal article" date="2019" name="Int. J. Syst. Evol. Microbiol.">
        <title>The Global Catalogue of Microorganisms (GCM) 10K type strain sequencing project: providing services to taxonomists for standard genome sequencing and annotation.</title>
        <authorList>
            <consortium name="The Broad Institute Genomics Platform"/>
            <consortium name="The Broad Institute Genome Sequencing Center for Infectious Disease"/>
            <person name="Wu L."/>
            <person name="Ma J."/>
        </authorList>
    </citation>
    <scope>NUCLEOTIDE SEQUENCE [LARGE SCALE GENOMIC DNA]</scope>
    <source>
        <strain evidence="4">NBRC 102407</strain>
    </source>
</reference>
<feature type="domain" description="Glycosyl transferase family 1" evidence="1">
    <location>
        <begin position="202"/>
        <end position="372"/>
    </location>
</feature>
<dbReference type="EMBL" id="BSPX01000003">
    <property type="protein sequence ID" value="GLT21008.1"/>
    <property type="molecule type" value="Genomic_DNA"/>
</dbReference>
<dbReference type="InterPro" id="IPR028098">
    <property type="entry name" value="Glyco_trans_4-like_N"/>
</dbReference>
<name>A0ABQ6F654_9RHOO</name>
<protein>
    <recommendedName>
        <fullName evidence="5">Glycosyltransferase, exosortase A system-associated</fullName>
    </recommendedName>
</protein>
<dbReference type="Pfam" id="PF00534">
    <property type="entry name" value="Glycos_transf_1"/>
    <property type="match status" value="1"/>
</dbReference>
<dbReference type="InterPro" id="IPR001296">
    <property type="entry name" value="Glyco_trans_1"/>
</dbReference>
<dbReference type="NCBIfam" id="TIGR04063">
    <property type="entry name" value="stp3"/>
    <property type="match status" value="1"/>
</dbReference>
<keyword evidence="4" id="KW-1185">Reference proteome</keyword>
<dbReference type="PANTHER" id="PTHR45947">
    <property type="entry name" value="SULFOQUINOVOSYL TRANSFERASE SQD2"/>
    <property type="match status" value="1"/>
</dbReference>
<dbReference type="Pfam" id="PF13579">
    <property type="entry name" value="Glyco_trans_4_4"/>
    <property type="match status" value="1"/>
</dbReference>
<evidence type="ECO:0000313" key="3">
    <source>
        <dbReference type="EMBL" id="GLT21008.1"/>
    </source>
</evidence>
<dbReference type="RefSeq" id="WP_284186564.1">
    <property type="nucleotide sequence ID" value="NZ_BSPX01000003.1"/>
</dbReference>
<dbReference type="InterPro" id="IPR024004">
    <property type="entry name" value="PEP-CTERM/XrtA_GlycosylTrfase"/>
</dbReference>
<comment type="caution">
    <text evidence="3">The sequence shown here is derived from an EMBL/GenBank/DDBJ whole genome shotgun (WGS) entry which is preliminary data.</text>
</comment>
<dbReference type="InterPro" id="IPR050194">
    <property type="entry name" value="Glycosyltransferase_grp1"/>
</dbReference>
<dbReference type="PANTHER" id="PTHR45947:SF3">
    <property type="entry name" value="SULFOQUINOVOSYL TRANSFERASE SQD2"/>
    <property type="match status" value="1"/>
</dbReference>
<dbReference type="SUPFAM" id="SSF53756">
    <property type="entry name" value="UDP-Glycosyltransferase/glycogen phosphorylase"/>
    <property type="match status" value="1"/>
</dbReference>
<accession>A0ABQ6F654</accession>
<evidence type="ECO:0000259" key="1">
    <source>
        <dbReference type="Pfam" id="PF00534"/>
    </source>
</evidence>
<organism evidence="3 4">
    <name type="scientific">Zoogloea oryzae</name>
    <dbReference type="NCBI Taxonomy" id="310767"/>
    <lineage>
        <taxon>Bacteria</taxon>
        <taxon>Pseudomonadati</taxon>
        <taxon>Pseudomonadota</taxon>
        <taxon>Betaproteobacteria</taxon>
        <taxon>Rhodocyclales</taxon>
        <taxon>Zoogloeaceae</taxon>
        <taxon>Zoogloea</taxon>
    </lineage>
</organism>
<evidence type="ECO:0000259" key="2">
    <source>
        <dbReference type="Pfam" id="PF13579"/>
    </source>
</evidence>
<dbReference type="CDD" id="cd03794">
    <property type="entry name" value="GT4_WbuB-like"/>
    <property type="match status" value="1"/>
</dbReference>
<proteinExistence type="predicted"/>
<evidence type="ECO:0000313" key="4">
    <source>
        <dbReference type="Proteomes" id="UP001157167"/>
    </source>
</evidence>
<dbReference type="Proteomes" id="UP001157167">
    <property type="component" value="Unassembled WGS sequence"/>
</dbReference>